<reference evidence="3 4" key="1">
    <citation type="submission" date="2023-02" db="EMBL/GenBank/DDBJ databases">
        <title>LHISI_Scaffold_Assembly.</title>
        <authorList>
            <person name="Stuart O.P."/>
            <person name="Cleave R."/>
            <person name="Magrath M.J.L."/>
            <person name="Mikheyev A.S."/>
        </authorList>
    </citation>
    <scope>NUCLEOTIDE SEQUENCE [LARGE SCALE GENOMIC DNA]</scope>
    <source>
        <strain evidence="3">Daus_M_001</strain>
        <tissue evidence="3">Leg muscle</tissue>
    </source>
</reference>
<proteinExistence type="predicted"/>
<dbReference type="Proteomes" id="UP001159363">
    <property type="component" value="Chromosome 15"/>
</dbReference>
<gene>
    <name evidence="3" type="ORF">PR048_032643</name>
</gene>
<name>A0ABQ9G2S6_9NEOP</name>
<keyword evidence="4" id="KW-1185">Reference proteome</keyword>
<keyword evidence="2" id="KW-0812">Transmembrane</keyword>
<feature type="transmembrane region" description="Helical" evidence="2">
    <location>
        <begin position="21"/>
        <end position="38"/>
    </location>
</feature>
<feature type="region of interest" description="Disordered" evidence="1">
    <location>
        <begin position="107"/>
        <end position="127"/>
    </location>
</feature>
<organism evidence="3 4">
    <name type="scientific">Dryococelus australis</name>
    <dbReference type="NCBI Taxonomy" id="614101"/>
    <lineage>
        <taxon>Eukaryota</taxon>
        <taxon>Metazoa</taxon>
        <taxon>Ecdysozoa</taxon>
        <taxon>Arthropoda</taxon>
        <taxon>Hexapoda</taxon>
        <taxon>Insecta</taxon>
        <taxon>Pterygota</taxon>
        <taxon>Neoptera</taxon>
        <taxon>Polyneoptera</taxon>
        <taxon>Phasmatodea</taxon>
        <taxon>Verophasmatodea</taxon>
        <taxon>Anareolatae</taxon>
        <taxon>Phasmatidae</taxon>
        <taxon>Eurycanthinae</taxon>
        <taxon>Dryococelus</taxon>
    </lineage>
</organism>
<evidence type="ECO:0000313" key="4">
    <source>
        <dbReference type="Proteomes" id="UP001159363"/>
    </source>
</evidence>
<protein>
    <submittedName>
        <fullName evidence="3">Uncharacterized protein</fullName>
    </submittedName>
</protein>
<evidence type="ECO:0000256" key="1">
    <source>
        <dbReference type="SAM" id="MobiDB-lite"/>
    </source>
</evidence>
<keyword evidence="2" id="KW-1133">Transmembrane helix</keyword>
<feature type="region of interest" description="Disordered" evidence="1">
    <location>
        <begin position="753"/>
        <end position="799"/>
    </location>
</feature>
<evidence type="ECO:0000256" key="2">
    <source>
        <dbReference type="SAM" id="Phobius"/>
    </source>
</evidence>
<dbReference type="EMBL" id="JARBHB010000016">
    <property type="protein sequence ID" value="KAJ8866782.1"/>
    <property type="molecule type" value="Genomic_DNA"/>
</dbReference>
<comment type="caution">
    <text evidence="3">The sequence shown here is derived from an EMBL/GenBank/DDBJ whole genome shotgun (WGS) entry which is preliminary data.</text>
</comment>
<accession>A0ABQ9G2S6</accession>
<sequence>MPQKLLIREMPKRRNIGKLRILYIHCACGYSLNVVLSVCLELRRGLQKQREDAFCRAASHGARYPCLLRFLRRANYSRALSSLPLSLTTPDVDWSSCEAAHHPRHLPARISPSELPPRSRQLRAANAKPDPSLWRLPIRSKLPQGTVYTLLRSGIKLQTVLGKGIALHAFKIKNVAPFQEKNHTTGEQVEDRFEWSHSWEESFLGEESVVGVVSFGRSQFREESVLGGVSFGRSQFWEESLLGEVILGRSHSWKESFLGGNSLGRSQSCEDSVLVGFEIAINAYAYGFLANKTCISAVTNGKRSGIRVSDCSRSHPGEPGSVRSHSDIRMWELCQTIPLIGGFSLGSSVYTTLAFRHCSVPTSVHPYRYWLPRPRSVELQTAKSAPNVHLVPVCPLQHATSSSGTDCICLESCSTHWRSTAISGTMALRCPTQVIVQWIEIQGSTRVTFDDEPADNSGMGQVLYTPRLLPLYLGPLCISVDGGLCSNRSTGVEWVSRPGSRCLQEGCVDHVRRKAGGRLPPPPLSGGVLGFDVTGSLAGSRDPPAARVRRRFLASWGETNSPVTRACRVLRPRTDRVCFKKCEETTNRLYFKYFTLKGDVVRERCCVSSLSLPHYCGERLYVNGSLGLLNIHDDNNSQGVQVSMRMDVFIPAILLVLHRAPVVYIAALPSKRARSEETFLRVPRVAFTRPPAKIYPGERRLGNEYGAASELKGEGNGRSPRKLADQRHHLAQFRHAKIRSGPARDRTRIALVGEQANRSATGSLAQGRGASDSDLGEPPSRDTTRPPSWMSLTFHPRPV</sequence>
<keyword evidence="2" id="KW-0472">Membrane</keyword>
<evidence type="ECO:0000313" key="3">
    <source>
        <dbReference type="EMBL" id="KAJ8866782.1"/>
    </source>
</evidence>